<dbReference type="OrthoDB" id="9793324at2"/>
<proteinExistence type="predicted"/>
<gene>
    <name evidence="1" type="ORF">SSCH_1070016</name>
</gene>
<evidence type="ECO:0000313" key="1">
    <source>
        <dbReference type="EMBL" id="CEO87495.1"/>
    </source>
</evidence>
<dbReference type="EMBL" id="CDRZ01000010">
    <property type="protein sequence ID" value="CEO87495.1"/>
    <property type="molecule type" value="Genomic_DNA"/>
</dbReference>
<name>A0A0B7MBQ2_9FIRM</name>
<accession>A0A0B7MBQ2</accession>
<dbReference type="Proteomes" id="UP000046155">
    <property type="component" value="Unassembled WGS sequence"/>
</dbReference>
<reference evidence="2" key="1">
    <citation type="submission" date="2015-01" db="EMBL/GenBank/DDBJ databases">
        <authorList>
            <person name="Manzoor Shahid"/>
            <person name="Zubair Saima"/>
        </authorList>
    </citation>
    <scope>NUCLEOTIDE SEQUENCE [LARGE SCALE GENOMIC DNA]</scope>
    <source>
        <strain evidence="2">Sp3</strain>
    </source>
</reference>
<dbReference type="Pfam" id="PF09551">
    <property type="entry name" value="Spore_II_R"/>
    <property type="match status" value="1"/>
</dbReference>
<dbReference type="AlphaFoldDB" id="A0A0B7MBQ2"/>
<sequence length="242" mass="27731">MFRQRTRNLLLICFLLITLLSIPYILRVQAKKAFTTNNLIRFHVIANSDQEQDQELKYMVRDRVVEVLRQQLSGAKNCQEAQQIINANRTQLASVARETVAAAGLSYPVRVELGHFAFPARAYGNVVVPQGEYEALRIVLGEGKGANWWCVLFPPLCFVDISGNALENSEEGAIVQETLAQQGFEGDEKEIDLRLRLLDWIRRMMDIWREIRVQNNNTDIPFNVFESNLPVIINTLCKCFFL</sequence>
<dbReference type="InterPro" id="IPR014202">
    <property type="entry name" value="Spore_II_R"/>
</dbReference>
<organism evidence="1 2">
    <name type="scientific">Syntrophaceticus schinkii</name>
    <dbReference type="NCBI Taxonomy" id="499207"/>
    <lineage>
        <taxon>Bacteria</taxon>
        <taxon>Bacillati</taxon>
        <taxon>Bacillota</taxon>
        <taxon>Clostridia</taxon>
        <taxon>Thermoanaerobacterales</taxon>
        <taxon>Thermoanaerobacterales Family III. Incertae Sedis</taxon>
        <taxon>Syntrophaceticus</taxon>
    </lineage>
</organism>
<dbReference type="NCBIfam" id="TIGR02837">
    <property type="entry name" value="spore_II_R"/>
    <property type="match status" value="1"/>
</dbReference>
<keyword evidence="2" id="KW-1185">Reference proteome</keyword>
<evidence type="ECO:0000313" key="2">
    <source>
        <dbReference type="Proteomes" id="UP000046155"/>
    </source>
</evidence>
<protein>
    <submittedName>
        <fullName evidence="1">Stage II sporulation protein R</fullName>
    </submittedName>
</protein>
<dbReference type="RefSeq" id="WP_052835168.1">
    <property type="nucleotide sequence ID" value="NZ_CDRZ01000010.1"/>
</dbReference>